<evidence type="ECO:0000256" key="1">
    <source>
        <dbReference type="SAM" id="MobiDB-lite"/>
    </source>
</evidence>
<dbReference type="AlphaFoldDB" id="A0A066X0Q3"/>
<accession>A0A066X0Q3</accession>
<keyword evidence="3" id="KW-1185">Reference proteome</keyword>
<comment type="caution">
    <text evidence="2">The sequence shown here is derived from an EMBL/GenBank/DDBJ whole genome shotgun (WGS) entry which is preliminary data.</text>
</comment>
<evidence type="ECO:0000313" key="2">
    <source>
        <dbReference type="EMBL" id="KDN62693.1"/>
    </source>
</evidence>
<protein>
    <submittedName>
        <fullName evidence="2">Uncharacterized protein</fullName>
    </submittedName>
</protein>
<evidence type="ECO:0000313" key="3">
    <source>
        <dbReference type="Proteomes" id="UP000027238"/>
    </source>
</evidence>
<dbReference type="OrthoDB" id="4849577at2759"/>
<organism evidence="2 3">
    <name type="scientific">Colletotrichum sublineola</name>
    <name type="common">Sorghum anthracnose fungus</name>
    <dbReference type="NCBI Taxonomy" id="1173701"/>
    <lineage>
        <taxon>Eukaryota</taxon>
        <taxon>Fungi</taxon>
        <taxon>Dikarya</taxon>
        <taxon>Ascomycota</taxon>
        <taxon>Pezizomycotina</taxon>
        <taxon>Sordariomycetes</taxon>
        <taxon>Hypocreomycetidae</taxon>
        <taxon>Glomerellales</taxon>
        <taxon>Glomerellaceae</taxon>
        <taxon>Colletotrichum</taxon>
        <taxon>Colletotrichum graminicola species complex</taxon>
    </lineage>
</organism>
<proteinExistence type="predicted"/>
<dbReference type="EMBL" id="JMSE01001306">
    <property type="protein sequence ID" value="KDN62693.1"/>
    <property type="molecule type" value="Genomic_DNA"/>
</dbReference>
<reference evidence="3" key="1">
    <citation type="journal article" date="2014" name="Genome Announc.">
        <title>Draft genome sequence of Colletotrichum sublineola, a destructive pathogen of cultivated sorghum.</title>
        <authorList>
            <person name="Baroncelli R."/>
            <person name="Sanz-Martin J.M."/>
            <person name="Rech G.E."/>
            <person name="Sukno S.A."/>
            <person name="Thon M.R."/>
        </authorList>
    </citation>
    <scope>NUCLEOTIDE SEQUENCE [LARGE SCALE GENOMIC DNA]</scope>
    <source>
        <strain evidence="3">TX430BB</strain>
    </source>
</reference>
<gene>
    <name evidence="2" type="ORF">CSUB01_10074</name>
</gene>
<name>A0A066X0Q3_COLSU</name>
<feature type="region of interest" description="Disordered" evidence="1">
    <location>
        <begin position="1"/>
        <end position="25"/>
    </location>
</feature>
<dbReference type="Proteomes" id="UP000027238">
    <property type="component" value="Unassembled WGS sequence"/>
</dbReference>
<dbReference type="HOGENOM" id="CLU_2223129_0_0_1"/>
<sequence>MAATSSAGKYRRNKGTNEVQDFGGSAKRQTIQLGQEANVFSAVIYYNLISRHLDGVVHVPRGQSIPDVNQFNIQMAGNPIFRITVADLLKEDGRQAPLDRTKFQWT</sequence>